<name>A0ABN7SFS2_OIKDI</name>
<dbReference type="CDD" id="cd03419">
    <property type="entry name" value="GRX_GRXh_1_2_like"/>
    <property type="match status" value="1"/>
</dbReference>
<dbReference type="Pfam" id="PF07992">
    <property type="entry name" value="Pyr_redox_2"/>
    <property type="match status" value="1"/>
</dbReference>
<evidence type="ECO:0000256" key="18">
    <source>
        <dbReference type="SAM" id="MobiDB-lite"/>
    </source>
</evidence>
<dbReference type="EMBL" id="OU015569">
    <property type="protein sequence ID" value="CAG5097420.1"/>
    <property type="molecule type" value="Genomic_DNA"/>
</dbReference>
<gene>
    <name evidence="22" type="ORF">OKIOD_LOCUS6627</name>
</gene>
<dbReference type="InterPro" id="IPR000909">
    <property type="entry name" value="PLipase_C_PInositol-sp_X_dom"/>
</dbReference>
<keyword evidence="7 17" id="KW-0285">Flavoprotein</keyword>
<dbReference type="PROSITE" id="PS51354">
    <property type="entry name" value="GLUTAREDOXIN_2"/>
    <property type="match status" value="1"/>
</dbReference>
<keyword evidence="14 17" id="KW-0676">Redox-active center</keyword>
<keyword evidence="13" id="KW-1015">Disulfide bond</keyword>
<dbReference type="SUPFAM" id="SSF51905">
    <property type="entry name" value="FAD/NAD(P)-binding domain"/>
    <property type="match status" value="1"/>
</dbReference>
<dbReference type="InterPro" id="IPR016156">
    <property type="entry name" value="FAD/NAD-linked_Rdtase_dimer_sf"/>
</dbReference>
<evidence type="ECO:0000256" key="15">
    <source>
        <dbReference type="PROSITE-ProRule" id="PRU00191"/>
    </source>
</evidence>
<evidence type="ECO:0000256" key="14">
    <source>
        <dbReference type="ARBA" id="ARBA00023284"/>
    </source>
</evidence>
<evidence type="ECO:0000256" key="6">
    <source>
        <dbReference type="ARBA" id="ARBA00022448"/>
    </source>
</evidence>
<dbReference type="InterPro" id="IPR002109">
    <property type="entry name" value="Glutaredoxin"/>
</dbReference>
<dbReference type="SUPFAM" id="SSF50729">
    <property type="entry name" value="PH domain-like"/>
    <property type="match status" value="1"/>
</dbReference>
<keyword evidence="6" id="KW-0813">Transport</keyword>
<dbReference type="Pfam" id="PF00017">
    <property type="entry name" value="SH2"/>
    <property type="match status" value="2"/>
</dbReference>
<feature type="domain" description="SH2" evidence="19">
    <location>
        <begin position="661"/>
        <end position="758"/>
    </location>
</feature>
<evidence type="ECO:0000259" key="19">
    <source>
        <dbReference type="PROSITE" id="PS50001"/>
    </source>
</evidence>
<feature type="domain" description="SH2" evidence="19">
    <location>
        <begin position="522"/>
        <end position="650"/>
    </location>
</feature>
<dbReference type="SUPFAM" id="SSF51695">
    <property type="entry name" value="PLC-like phosphodiesterases"/>
    <property type="match status" value="1"/>
</dbReference>
<dbReference type="InterPro" id="IPR004099">
    <property type="entry name" value="Pyr_nucl-diS_OxRdtase_dimer"/>
</dbReference>
<evidence type="ECO:0000256" key="7">
    <source>
        <dbReference type="ARBA" id="ARBA00022630"/>
    </source>
</evidence>
<evidence type="ECO:0000256" key="13">
    <source>
        <dbReference type="ARBA" id="ARBA00023157"/>
    </source>
</evidence>
<evidence type="ECO:0000256" key="16">
    <source>
        <dbReference type="PROSITE-ProRule" id="PRU00192"/>
    </source>
</evidence>
<evidence type="ECO:0000256" key="4">
    <source>
        <dbReference type="ARBA" id="ARBA00012610"/>
    </source>
</evidence>
<dbReference type="SUPFAM" id="SSF55550">
    <property type="entry name" value="SH2 domain"/>
    <property type="match status" value="2"/>
</dbReference>
<keyword evidence="15" id="KW-0727">SH2 domain</keyword>
<dbReference type="Gene3D" id="3.50.50.60">
    <property type="entry name" value="FAD/NAD(P)-binding domain"/>
    <property type="match status" value="2"/>
</dbReference>
<evidence type="ECO:0000256" key="12">
    <source>
        <dbReference type="ARBA" id="ARBA00023002"/>
    </source>
</evidence>
<dbReference type="SUPFAM" id="SSF51971">
    <property type="entry name" value="Nucleotide-binding domain"/>
    <property type="match status" value="1"/>
</dbReference>
<organism evidence="22 23">
    <name type="scientific">Oikopleura dioica</name>
    <name type="common">Tunicate</name>
    <dbReference type="NCBI Taxonomy" id="34765"/>
    <lineage>
        <taxon>Eukaryota</taxon>
        <taxon>Metazoa</taxon>
        <taxon>Chordata</taxon>
        <taxon>Tunicata</taxon>
        <taxon>Appendicularia</taxon>
        <taxon>Copelata</taxon>
        <taxon>Oikopleuridae</taxon>
        <taxon>Oikopleura</taxon>
    </lineage>
</organism>
<dbReference type="Gene3D" id="3.40.30.10">
    <property type="entry name" value="Glutaredoxin"/>
    <property type="match status" value="1"/>
</dbReference>
<evidence type="ECO:0000259" key="21">
    <source>
        <dbReference type="PROSITE" id="PS50008"/>
    </source>
</evidence>
<dbReference type="InterPro" id="IPR036028">
    <property type="entry name" value="SH3-like_dom_sf"/>
</dbReference>
<dbReference type="InterPro" id="IPR001711">
    <property type="entry name" value="PLipase_C_Pinositol-sp_Y"/>
</dbReference>
<dbReference type="InterPro" id="IPR011899">
    <property type="entry name" value="Glutaredoxin_euk/vir"/>
</dbReference>
<dbReference type="EC" id="1.8.1.9" evidence="4"/>
<dbReference type="SMART" id="SM00148">
    <property type="entry name" value="PLCXc"/>
    <property type="match status" value="1"/>
</dbReference>
<proteinExistence type="inferred from homology"/>
<dbReference type="CDD" id="cd08558">
    <property type="entry name" value="PI-PLCc_eukaryota"/>
    <property type="match status" value="1"/>
</dbReference>
<keyword evidence="23" id="KW-1185">Reference proteome</keyword>
<evidence type="ECO:0000256" key="11">
    <source>
        <dbReference type="ARBA" id="ARBA00022982"/>
    </source>
</evidence>
<dbReference type="InterPro" id="IPR012999">
    <property type="entry name" value="Pyr_OxRdtase_I_AS"/>
</dbReference>
<dbReference type="PROSITE" id="PS50002">
    <property type="entry name" value="SH3"/>
    <property type="match status" value="1"/>
</dbReference>
<dbReference type="Gene3D" id="3.30.505.10">
    <property type="entry name" value="SH2 domain"/>
    <property type="match status" value="2"/>
</dbReference>
<evidence type="ECO:0000256" key="17">
    <source>
        <dbReference type="RuleBase" id="RU003691"/>
    </source>
</evidence>
<evidence type="ECO:0000256" key="1">
    <source>
        <dbReference type="ARBA" id="ARBA00001974"/>
    </source>
</evidence>
<dbReference type="NCBIfam" id="TIGR02180">
    <property type="entry name" value="GRX_euk"/>
    <property type="match status" value="1"/>
</dbReference>
<dbReference type="Pfam" id="PF00387">
    <property type="entry name" value="PI-PLC-Y"/>
    <property type="match status" value="1"/>
</dbReference>
<dbReference type="Gene3D" id="3.30.390.30">
    <property type="match status" value="1"/>
</dbReference>
<keyword evidence="12 17" id="KW-0560">Oxidoreductase</keyword>
<dbReference type="NCBIfam" id="TIGR01438">
    <property type="entry name" value="TGR"/>
    <property type="match status" value="1"/>
</dbReference>
<feature type="compositionally biased region" description="Low complexity" evidence="18">
    <location>
        <begin position="499"/>
        <end position="510"/>
    </location>
</feature>
<dbReference type="PROSITE" id="PS50001">
    <property type="entry name" value="SH2"/>
    <property type="match status" value="2"/>
</dbReference>
<dbReference type="PANTHER" id="PTHR42737:SF2">
    <property type="entry name" value="GLUTATHIONE REDUCTASE"/>
    <property type="match status" value="1"/>
</dbReference>
<dbReference type="SMART" id="SM00326">
    <property type="entry name" value="SH3"/>
    <property type="match status" value="1"/>
</dbReference>
<dbReference type="InterPro" id="IPR000980">
    <property type="entry name" value="SH2"/>
</dbReference>
<dbReference type="PANTHER" id="PTHR42737">
    <property type="entry name" value="GLUTATHIONE REDUCTASE"/>
    <property type="match status" value="1"/>
</dbReference>
<dbReference type="Pfam" id="PF02852">
    <property type="entry name" value="Pyr_redox_dim"/>
    <property type="match status" value="1"/>
</dbReference>
<dbReference type="SUPFAM" id="SSF52833">
    <property type="entry name" value="Thioredoxin-like"/>
    <property type="match status" value="1"/>
</dbReference>
<dbReference type="Proteomes" id="UP001158576">
    <property type="component" value="Chromosome XSR"/>
</dbReference>
<comment type="cofactor">
    <cofactor evidence="1">
        <name>FAD</name>
        <dbReference type="ChEBI" id="CHEBI:57692"/>
    </cofactor>
</comment>
<dbReference type="PROSITE" id="PS50008">
    <property type="entry name" value="PIPLC_Y_DOMAIN"/>
    <property type="match status" value="1"/>
</dbReference>
<reference evidence="22 23" key="1">
    <citation type="submission" date="2021-04" db="EMBL/GenBank/DDBJ databases">
        <authorList>
            <person name="Bliznina A."/>
        </authorList>
    </citation>
    <scope>NUCLEOTIDE SEQUENCE [LARGE SCALE GENOMIC DNA]</scope>
</reference>
<sequence>MTSSGETEGFPEKWRRRASRYHPDCSNAENGSPVKAVSESSCDLRSKLLLQKSAFYNLGIVKNSRINSKHVNDLQAGGFPTRQFNVSWTKGFLYWRNERSTTVEEGYIDLLQIVEIRYKHRLRMIKVPKASCFSIYHGDEFNLNLTVLYSQCGENVAKEWVTGLQEVVKEMQDEWFLRRVDRVIESFGNLLLSKHEYQFAEDHSIFGKIKPIDQALKGEAMVSRETFSSIFGTEVDETERLFQLIAEENEGKFISHHTFALFLFSEHNSILNPEFVNEEPGEKYLSAPFSHYWINSSHNTYLTGNQYSSMSSVECYVRALRQGCRCIELDCWNGKNGSPEILHGHTMTSAVPLKDVLEAIAEHAFSTTNLPLTLSIENHCNIEQQDMMAHLFKTLFKDKLLKEVVDENEEQLPSPWMLRNKILIKNRKLKSSDKDDQIKDDNDEHETSSFQGLVNVISADGRHHPKFANLFSNTGELQFSKIPDPDSHLNGEESMLDDASSASPIASPNSKKTDESTQSKSWYHGNISRTRTDELLQSEGREGSWLVRDSNRFKPDSTLCIYHKNKIVNIRIHKDYRNRSNQNLSLITPADYFWMSGNKFCERVNRDRPEPYYFLDDNSSDHPLCDSLEILIEHYQNCPIKTDLRLLHPVCVPEQHLRMIWFYQNISRDDAARALRDDSVTDASFLIRQKTDKEFAISFRSDRDGPVSVKHGKITKIFDEETQAFRFGDSLIFPSLVALVEYYRRNAFYKGVELGEPVERALVNRVTSQEIGDHNGEEYVDHTSRLQVHALHKYEADDHNELSINTGDKIIDVEQRQKDWWFGKNPNTGISGWFPANYVQVCDQEDEEEDMLKGANDGKITLSTSFEITQTSDQVITIRDAANRKSMRIGKSNQKEGDAVIVDLFQALTVFMDRSQQSTLNHQSEPPPKMLRLSRNLSDLVVYCQATTWSEEFLLPNEKREFRQMSSIGESKIQKYLQESYITSFLDYNTYQISRTYPKGARIHSENYNPIPCWNAGVQMVALNFQTPDLAMQLNHAKFAQRQGCGYVLKPDYLLSSSMGAGEKGTVRIPVSYNPCSKQDYEDIKTIQRTSNHYGKLNPQIIKLRILGGRNIFGLGKTYQSLNTSNIEYGVEIWGIDADKQKHRFKQEGANTLNPVFDWKELKLTIHNPDLAFLRFVISSPDPMPPATGALSKALIEGIIKENRVVMFSKTFCPFCNKVKDRLKSRFIPYHAVELNKYSETEMSNYQDLLKEMTGQRSVPNVFIDGKHIGGCDDTLKLDDEGNLLPLVNAKATEPHSYDYDLVVIGGGSGGLAASKEAAKLGKKVAVLDFVKPSPAGNSWGLGGTCVNVGCIPKKLMHQSALLGEAIHDAKKFGWNIDPEKINHSWENMQMAVGDYIGSLNWGYKVELRDNNVKYLNSYGEIKDNHTVVCTNKRGKVEELTTQNILVATGERPRLPNIPGIEHAISSDDLFWLTECPGKTLVVGASYVALECAGFLKGVGLDVDICVRSIFLRGFDQQCADIVGSHLEKEVGCKMIRPATPSSIEKLENGMLKVTMDMKDGTQVVDEYKTVLMAIGRDPCTKGIGLENVKVELADSGKVIVNDAEETNIENVYAIGDILKDRLELTPVAIQAGRLLARRMYAGGVEKMDYNTVATTVFTPLEYSCCGYSEEKAIEKFGADNIEVYHRKFWPLEWTLAGKDANLCYMKAITLRHEPNEPIVGLHYVGPTAGEVMQGFSAAMKAGLTKTILDGTVGIHPVNAEWFTDLSITKRSGAELKNSGC</sequence>
<keyword evidence="5 16" id="KW-0728">SH3 domain</keyword>
<evidence type="ECO:0000259" key="20">
    <source>
        <dbReference type="PROSITE" id="PS50002"/>
    </source>
</evidence>
<dbReference type="Gene3D" id="3.20.20.190">
    <property type="entry name" value="Phosphatidylinositol (PI) phosphodiesterase"/>
    <property type="match status" value="2"/>
</dbReference>
<comment type="function">
    <text evidence="2">Has a glutathione-disulfide oxidoreductase activity in the presence of NADPH and glutathione reductase. Reduces low molecular weight disulfides and proteins.</text>
</comment>
<dbReference type="PROSITE" id="PS00195">
    <property type="entry name" value="GLUTAREDOXIN_1"/>
    <property type="match status" value="1"/>
</dbReference>
<dbReference type="InterPro" id="IPR036188">
    <property type="entry name" value="FAD/NAD-bd_sf"/>
</dbReference>
<dbReference type="PRINTS" id="PR00411">
    <property type="entry name" value="PNDRDTASEI"/>
</dbReference>
<dbReference type="InterPro" id="IPR011767">
    <property type="entry name" value="GLR_AS"/>
</dbReference>
<protein>
    <recommendedName>
        <fullName evidence="4">thioredoxin-disulfide reductase (NADPH)</fullName>
        <ecNumber evidence="4">1.8.1.9</ecNumber>
    </recommendedName>
</protein>
<feature type="domain" description="PI-PLC Y-box" evidence="21">
    <location>
        <begin position="937"/>
        <end position="1054"/>
    </location>
</feature>
<evidence type="ECO:0000313" key="23">
    <source>
        <dbReference type="Proteomes" id="UP001158576"/>
    </source>
</evidence>
<evidence type="ECO:0000256" key="5">
    <source>
        <dbReference type="ARBA" id="ARBA00022443"/>
    </source>
</evidence>
<accession>A0ABN7SFS2</accession>
<dbReference type="InterPro" id="IPR036860">
    <property type="entry name" value="SH2_dom_sf"/>
</dbReference>
<dbReference type="Gene3D" id="2.60.40.150">
    <property type="entry name" value="C2 domain"/>
    <property type="match status" value="1"/>
</dbReference>
<evidence type="ECO:0000256" key="8">
    <source>
        <dbReference type="ARBA" id="ARBA00022827"/>
    </source>
</evidence>
<dbReference type="InterPro" id="IPR023753">
    <property type="entry name" value="FAD/NAD-binding_dom"/>
</dbReference>
<dbReference type="InterPro" id="IPR006338">
    <property type="entry name" value="Thioredoxin/glutathione_Rdtase"/>
</dbReference>
<dbReference type="InterPro" id="IPR035892">
    <property type="entry name" value="C2_domain_sf"/>
</dbReference>
<dbReference type="InterPro" id="IPR017946">
    <property type="entry name" value="PLC-like_Pdiesterase_TIM-brl"/>
</dbReference>
<feature type="domain" description="SH3" evidence="20">
    <location>
        <begin position="783"/>
        <end position="844"/>
    </location>
</feature>
<dbReference type="SMART" id="SM00252">
    <property type="entry name" value="SH2"/>
    <property type="match status" value="2"/>
</dbReference>
<keyword evidence="8 17" id="KW-0274">FAD</keyword>
<dbReference type="PROSITE" id="PS50007">
    <property type="entry name" value="PIPLC_X_DOMAIN"/>
    <property type="match status" value="1"/>
</dbReference>
<dbReference type="SUPFAM" id="SSF55424">
    <property type="entry name" value="FAD/NAD-linked reductases, dimerisation (C-terminal) domain"/>
    <property type="match status" value="1"/>
</dbReference>
<keyword evidence="10" id="KW-0521">NADP</keyword>
<evidence type="ECO:0000256" key="3">
    <source>
        <dbReference type="ARBA" id="ARBA00007532"/>
    </source>
</evidence>
<feature type="region of interest" description="Disordered" evidence="18">
    <location>
        <begin position="481"/>
        <end position="524"/>
    </location>
</feature>
<dbReference type="Pfam" id="PF14604">
    <property type="entry name" value="SH3_9"/>
    <property type="match status" value="1"/>
</dbReference>
<dbReference type="PRINTS" id="PR00368">
    <property type="entry name" value="FADPNR"/>
</dbReference>
<dbReference type="SUPFAM" id="SSF50044">
    <property type="entry name" value="SH3-domain"/>
    <property type="match status" value="1"/>
</dbReference>
<dbReference type="PROSITE" id="PS00076">
    <property type="entry name" value="PYRIDINE_REDOX_1"/>
    <property type="match status" value="1"/>
</dbReference>
<evidence type="ECO:0000256" key="9">
    <source>
        <dbReference type="ARBA" id="ARBA00022837"/>
    </source>
</evidence>
<dbReference type="Pfam" id="PF00388">
    <property type="entry name" value="PI-PLC-X"/>
    <property type="match status" value="1"/>
</dbReference>
<comment type="similarity">
    <text evidence="3 17">Belongs to the class-I pyridine nucleotide-disulfide oxidoreductase family.</text>
</comment>
<dbReference type="InterPro" id="IPR046952">
    <property type="entry name" value="GSHR/TRXR-like"/>
</dbReference>
<dbReference type="PRINTS" id="PR00401">
    <property type="entry name" value="SH2DOMAIN"/>
</dbReference>
<dbReference type="InterPro" id="IPR036249">
    <property type="entry name" value="Thioredoxin-like_sf"/>
</dbReference>
<keyword evidence="11" id="KW-0249">Electron transport</keyword>
<dbReference type="InterPro" id="IPR001452">
    <property type="entry name" value="SH3_domain"/>
</dbReference>
<keyword evidence="9" id="KW-0106">Calcium</keyword>
<dbReference type="Pfam" id="PF00462">
    <property type="entry name" value="Glutaredoxin"/>
    <property type="match status" value="1"/>
</dbReference>
<dbReference type="Gene3D" id="2.30.30.40">
    <property type="entry name" value="SH3 Domains"/>
    <property type="match status" value="1"/>
</dbReference>
<evidence type="ECO:0000256" key="10">
    <source>
        <dbReference type="ARBA" id="ARBA00022857"/>
    </source>
</evidence>
<evidence type="ECO:0000256" key="2">
    <source>
        <dbReference type="ARBA" id="ARBA00002549"/>
    </source>
</evidence>
<dbReference type="SMART" id="SM00149">
    <property type="entry name" value="PLCYc"/>
    <property type="match status" value="1"/>
</dbReference>
<evidence type="ECO:0000313" key="22">
    <source>
        <dbReference type="EMBL" id="CAG5097420.1"/>
    </source>
</evidence>